<sequence>MQFYTWQYMPLTADTPTTPRTSIFAIAVACVLLFGFAAVGVWSMGQVAMVPSAVPPSLSVEGENARNSLTADAHSHLRLTASGPAWREITEAQRQVLMPLRDRWDTIGALAKRRWLVLADRYPSMDESERNKLVSRMNTWANLSVQQRNQARINFESTKRLSAQELQSKWDEYQALSEAERKRLAEQARKAKAAKKSKRRLALPPPPKPVSPPAEHSAVAAPATATTHPVATPSVVETIPVLTPQAAPSVHISPLERKPSVTSQPISAPQAAPNLVLPPMPAHTTEPGAALVPHTPESHHPASQQELSKPPLIAPTPAQ</sequence>
<organism evidence="3 4">
    <name type="scientific">Comamonas avium</name>
    <dbReference type="NCBI Taxonomy" id="2762231"/>
    <lineage>
        <taxon>Bacteria</taxon>
        <taxon>Pseudomonadati</taxon>
        <taxon>Pseudomonadota</taxon>
        <taxon>Betaproteobacteria</taxon>
        <taxon>Burkholderiales</taxon>
        <taxon>Comamonadaceae</taxon>
        <taxon>Comamonas</taxon>
    </lineage>
</organism>
<protein>
    <submittedName>
        <fullName evidence="3">DUF3106 domain-containing protein</fullName>
    </submittedName>
</protein>
<dbReference type="EMBL" id="JACSQK010000012">
    <property type="protein sequence ID" value="MBD7962369.1"/>
    <property type="molecule type" value="Genomic_DNA"/>
</dbReference>
<evidence type="ECO:0000256" key="2">
    <source>
        <dbReference type="SAM" id="Phobius"/>
    </source>
</evidence>
<comment type="caution">
    <text evidence="3">The sequence shown here is derived from an EMBL/GenBank/DDBJ whole genome shotgun (WGS) entry which is preliminary data.</text>
</comment>
<evidence type="ECO:0000313" key="3">
    <source>
        <dbReference type="EMBL" id="MBD7962369.1"/>
    </source>
</evidence>
<keyword evidence="2" id="KW-0812">Transmembrane</keyword>
<feature type="compositionally biased region" description="Pro residues" evidence="1">
    <location>
        <begin position="203"/>
        <end position="212"/>
    </location>
</feature>
<feature type="transmembrane region" description="Helical" evidence="2">
    <location>
        <begin position="20"/>
        <end position="42"/>
    </location>
</feature>
<feature type="compositionally biased region" description="Basic residues" evidence="1">
    <location>
        <begin position="190"/>
        <end position="201"/>
    </location>
</feature>
<accession>A0ABR8SGW1</accession>
<keyword evidence="2" id="KW-0472">Membrane</keyword>
<feature type="region of interest" description="Disordered" evidence="1">
    <location>
        <begin position="188"/>
        <end position="226"/>
    </location>
</feature>
<name>A0ABR8SGW1_9BURK</name>
<dbReference type="RefSeq" id="WP_191724782.1">
    <property type="nucleotide sequence ID" value="NZ_JACSQK010000012.1"/>
</dbReference>
<evidence type="ECO:0000256" key="1">
    <source>
        <dbReference type="SAM" id="MobiDB-lite"/>
    </source>
</evidence>
<keyword evidence="4" id="KW-1185">Reference proteome</keyword>
<feature type="compositionally biased region" description="Low complexity" evidence="1">
    <location>
        <begin position="213"/>
        <end position="226"/>
    </location>
</feature>
<feature type="region of interest" description="Disordered" evidence="1">
    <location>
        <begin position="256"/>
        <end position="319"/>
    </location>
</feature>
<proteinExistence type="predicted"/>
<keyword evidence="2" id="KW-1133">Transmembrane helix</keyword>
<evidence type="ECO:0000313" key="4">
    <source>
        <dbReference type="Proteomes" id="UP000634919"/>
    </source>
</evidence>
<dbReference type="Proteomes" id="UP000634919">
    <property type="component" value="Unassembled WGS sequence"/>
</dbReference>
<gene>
    <name evidence="3" type="ORF">H9646_18020</name>
</gene>
<dbReference type="InterPro" id="IPR021455">
    <property type="entry name" value="DUF3106"/>
</dbReference>
<reference evidence="3 4" key="1">
    <citation type="submission" date="2020-08" db="EMBL/GenBank/DDBJ databases">
        <title>A Genomic Blueprint of the Chicken Gut Microbiome.</title>
        <authorList>
            <person name="Gilroy R."/>
            <person name="Ravi A."/>
            <person name="Getino M."/>
            <person name="Pursley I."/>
            <person name="Horton D.L."/>
            <person name="Alikhan N.-F."/>
            <person name="Baker D."/>
            <person name="Gharbi K."/>
            <person name="Hall N."/>
            <person name="Watson M."/>
            <person name="Adriaenssens E.M."/>
            <person name="Foster-Nyarko E."/>
            <person name="Jarju S."/>
            <person name="Secka A."/>
            <person name="Antonio M."/>
            <person name="Oren A."/>
            <person name="Chaudhuri R."/>
            <person name="La Ragione R.M."/>
            <person name="Hildebrand F."/>
            <person name="Pallen M.J."/>
        </authorList>
    </citation>
    <scope>NUCLEOTIDE SEQUENCE [LARGE SCALE GENOMIC DNA]</scope>
    <source>
        <strain evidence="3 4">Sa2CVA6</strain>
    </source>
</reference>
<dbReference type="Pfam" id="PF11304">
    <property type="entry name" value="DUF3106"/>
    <property type="match status" value="1"/>
</dbReference>